<dbReference type="CDD" id="cd00146">
    <property type="entry name" value="PKD"/>
    <property type="match status" value="1"/>
</dbReference>
<accession>A0A495MJG3</accession>
<dbReference type="SUPFAM" id="SSF49299">
    <property type="entry name" value="PKD domain"/>
    <property type="match status" value="1"/>
</dbReference>
<sequence length="670" mass="77389">MKKLILITVLFSGISFCFSQTKTKDTITRRAVIGLDQKGNKVSFKPQTPPLIQIAGAPPASYSYFWEFGDGHYSKEKEPKHTYKKKGNATVRLAVTNNYDNGKPPATRPKTIAVTELSETDYQDIASIEQYDGFLLQKNREPMPDEEIVVVMSYQNLKDYSTNGKLYLFYNDKQFKNDNFGTVEIRVHENEKEKLEENYAFVDDYDRHETYLASTESLAIKNNKIIEDLENLEQTLEQSKALYRNSKVFEFDSLSPKQTRNLFFTFKTTPEMIKDTSATLTIRGVFVPDRNYKNHKVKNLEMEIVTSHDPNKMSSNGIFMNYRLARFKTLNFKTRFQNDGEGPARKIKLETDIPDIFDKSTLKIVDMYPKCEICPKNEEVNYSCLDTIVLKNQIHFTFKNIYLPGSNQKNVMEKDSTKGFVKYSLKFGKDFHKVKTKSRTAIIFDKNEPIITNYAVTRFSPGISIGVRTGYNYFPDQENPKSYFLGATISPYKSYRWYVQAELYYNYMESGSSTSTNPTLRQLNPPLVLSNGTVLDIAYVQTENKQKTVRNLAEVVPVSLRYSLNNYIGFGFGPQFSVALDETFENETTTRYFQPVFNDPNPPRQGEEITSARQSQSEKTTTKAFEKLQTNVFADVTFGFARIGPSLGIRYLWSFENDFSHWQFYAIWKF</sequence>
<evidence type="ECO:0000313" key="6">
    <source>
        <dbReference type="Proteomes" id="UP000277579"/>
    </source>
</evidence>
<name>A0A495MJG3_9FLAO</name>
<evidence type="ECO:0000256" key="2">
    <source>
        <dbReference type="SAM" id="MobiDB-lite"/>
    </source>
</evidence>
<keyword evidence="6" id="KW-1185">Reference proteome</keyword>
<proteinExistence type="predicted"/>
<dbReference type="Pfam" id="PF24595">
    <property type="entry name" value="DUF7619"/>
    <property type="match status" value="1"/>
</dbReference>
<dbReference type="Proteomes" id="UP000277579">
    <property type="component" value="Unassembled WGS sequence"/>
</dbReference>
<dbReference type="Pfam" id="PF25233">
    <property type="entry name" value="DUF7849"/>
    <property type="match status" value="1"/>
</dbReference>
<keyword evidence="1" id="KW-0175">Coiled coil</keyword>
<dbReference type="InterPro" id="IPR055353">
    <property type="entry name" value="DUF7619"/>
</dbReference>
<keyword evidence="3" id="KW-0732">Signal</keyword>
<evidence type="ECO:0000259" key="4">
    <source>
        <dbReference type="PROSITE" id="PS50093"/>
    </source>
</evidence>
<dbReference type="Pfam" id="PF18911">
    <property type="entry name" value="PKD_4"/>
    <property type="match status" value="1"/>
</dbReference>
<dbReference type="PROSITE" id="PS50093">
    <property type="entry name" value="PKD"/>
    <property type="match status" value="1"/>
</dbReference>
<dbReference type="RefSeq" id="WP_121375473.1">
    <property type="nucleotide sequence ID" value="NZ_RBLC01000001.1"/>
</dbReference>
<dbReference type="InterPro" id="IPR000601">
    <property type="entry name" value="PKD_dom"/>
</dbReference>
<evidence type="ECO:0000256" key="1">
    <source>
        <dbReference type="SAM" id="Coils"/>
    </source>
</evidence>
<feature type="coiled-coil region" evidence="1">
    <location>
        <begin position="215"/>
        <end position="246"/>
    </location>
</feature>
<organism evidence="5 6">
    <name type="scientific">Flavobacterium endophyticum</name>
    <dbReference type="NCBI Taxonomy" id="1540163"/>
    <lineage>
        <taxon>Bacteria</taxon>
        <taxon>Pseudomonadati</taxon>
        <taxon>Bacteroidota</taxon>
        <taxon>Flavobacteriia</taxon>
        <taxon>Flavobacteriales</taxon>
        <taxon>Flavobacteriaceae</taxon>
        <taxon>Flavobacterium</taxon>
    </lineage>
</organism>
<evidence type="ECO:0000313" key="5">
    <source>
        <dbReference type="EMBL" id="RKS26121.1"/>
    </source>
</evidence>
<dbReference type="InterPro" id="IPR013783">
    <property type="entry name" value="Ig-like_fold"/>
</dbReference>
<reference evidence="5 6" key="1">
    <citation type="submission" date="2018-10" db="EMBL/GenBank/DDBJ databases">
        <title>Genomic Encyclopedia of Archaeal and Bacterial Type Strains, Phase II (KMG-II): from individual species to whole genera.</title>
        <authorList>
            <person name="Goeker M."/>
        </authorList>
    </citation>
    <scope>NUCLEOTIDE SEQUENCE [LARGE SCALE GENOMIC DNA]</scope>
    <source>
        <strain evidence="5 6">DSM 29537</strain>
    </source>
</reference>
<dbReference type="EMBL" id="RBLC01000001">
    <property type="protein sequence ID" value="RKS26121.1"/>
    <property type="molecule type" value="Genomic_DNA"/>
</dbReference>
<dbReference type="InterPro" id="IPR022409">
    <property type="entry name" value="PKD/Chitinase_dom"/>
</dbReference>
<comment type="caution">
    <text evidence="5">The sequence shown here is derived from an EMBL/GenBank/DDBJ whole genome shotgun (WGS) entry which is preliminary data.</text>
</comment>
<protein>
    <submittedName>
        <fullName evidence="5">PKD domain-containing protein</fullName>
    </submittedName>
</protein>
<dbReference type="AlphaFoldDB" id="A0A495MJG3"/>
<dbReference type="Gene3D" id="2.60.40.10">
    <property type="entry name" value="Immunoglobulins"/>
    <property type="match status" value="1"/>
</dbReference>
<feature type="chain" id="PRO_5019867012" evidence="3">
    <location>
        <begin position="20"/>
        <end position="670"/>
    </location>
</feature>
<evidence type="ECO:0000256" key="3">
    <source>
        <dbReference type="SAM" id="SignalP"/>
    </source>
</evidence>
<feature type="region of interest" description="Disordered" evidence="2">
    <location>
        <begin position="600"/>
        <end position="620"/>
    </location>
</feature>
<dbReference type="InterPro" id="IPR035986">
    <property type="entry name" value="PKD_dom_sf"/>
</dbReference>
<feature type="signal peptide" evidence="3">
    <location>
        <begin position="1"/>
        <end position="19"/>
    </location>
</feature>
<dbReference type="SMART" id="SM00089">
    <property type="entry name" value="PKD"/>
    <property type="match status" value="1"/>
</dbReference>
<dbReference type="OrthoDB" id="1110367at2"/>
<gene>
    <name evidence="5" type="ORF">CLV94_1175</name>
</gene>
<feature type="domain" description="PKD" evidence="4">
    <location>
        <begin position="55"/>
        <end position="98"/>
    </location>
</feature>
<dbReference type="InterPro" id="IPR057171">
    <property type="entry name" value="DUF7849"/>
</dbReference>